<reference evidence="1 2" key="1">
    <citation type="submission" date="2019-03" db="EMBL/GenBank/DDBJ databases">
        <title>Comparative insights into the high quality Complete genome sequence of highly metal resistant Cupriavidus metallidurans strain BS1 isolated from a gold-copper mine.</title>
        <authorList>
            <person name="Mazhar H.S."/>
            <person name="Rensing C."/>
        </authorList>
    </citation>
    <scope>NUCLEOTIDE SEQUENCE [LARGE SCALE GENOMIC DNA]</scope>
    <source>
        <strain evidence="1 2">BS1</strain>
    </source>
</reference>
<dbReference type="EMBL" id="CP037900">
    <property type="protein sequence ID" value="QBP11634.1"/>
    <property type="molecule type" value="Genomic_DNA"/>
</dbReference>
<evidence type="ECO:0000313" key="2">
    <source>
        <dbReference type="Proteomes" id="UP000253772"/>
    </source>
</evidence>
<dbReference type="InterPro" id="IPR036619">
    <property type="entry name" value="NinB_sf"/>
</dbReference>
<dbReference type="Gene3D" id="1.10.3790.10">
    <property type="entry name" value="NinB"/>
    <property type="match status" value="1"/>
</dbReference>
<proteinExistence type="predicted"/>
<sequence>MFILAHRQARAGAELAIRGAPDGYVVTICEPTRTLDQNAKLWPMLSDVSKQVEWHGQKLTTDEWKDVFTAALRRQKAVPGLDGGFVVCGQSTSKMGKREFAQLIELIYAFGAERDVRWSEPVPEWLTQAAEVAA</sequence>
<protein>
    <submittedName>
        <fullName evidence="1">Recombination protein NinB</fullName>
    </submittedName>
</protein>
<name>A0A482IXG3_9BURK</name>
<gene>
    <name evidence="1" type="ORF">DDF84_006095</name>
</gene>
<evidence type="ECO:0000313" key="1">
    <source>
        <dbReference type="EMBL" id="QBP11634.1"/>
    </source>
</evidence>
<dbReference type="SUPFAM" id="SSF103370">
    <property type="entry name" value="NinB"/>
    <property type="match status" value="1"/>
</dbReference>
<dbReference type="Proteomes" id="UP000253772">
    <property type="component" value="Chromosome c1"/>
</dbReference>
<dbReference type="Pfam" id="PF05772">
    <property type="entry name" value="NinB"/>
    <property type="match status" value="1"/>
</dbReference>
<dbReference type="InterPro" id="IPR008711">
    <property type="entry name" value="Recombinase_NinB"/>
</dbReference>
<dbReference type="AlphaFoldDB" id="A0A482IXG3"/>
<accession>A0A482IXG3</accession>
<dbReference type="OrthoDB" id="6064804at2"/>
<organism evidence="1 2">
    <name type="scientific">Cupriavidus metallidurans</name>
    <dbReference type="NCBI Taxonomy" id="119219"/>
    <lineage>
        <taxon>Bacteria</taxon>
        <taxon>Pseudomonadati</taxon>
        <taxon>Pseudomonadota</taxon>
        <taxon>Betaproteobacteria</taxon>
        <taxon>Burkholderiales</taxon>
        <taxon>Burkholderiaceae</taxon>
        <taxon>Cupriavidus</taxon>
    </lineage>
</organism>